<feature type="non-terminal residue" evidence="1">
    <location>
        <position position="1"/>
    </location>
</feature>
<accession>A0A5E4CUQ6</accession>
<evidence type="ECO:0000313" key="2">
    <source>
        <dbReference type="Proteomes" id="UP000335636"/>
    </source>
</evidence>
<evidence type="ECO:0000313" key="1">
    <source>
        <dbReference type="EMBL" id="VTJ85010.1"/>
    </source>
</evidence>
<gene>
    <name evidence="1" type="ORF">MONAX_5E019894</name>
</gene>
<sequence length="81" mass="8996">TFADERVLTIRPFFSSFTNNVNLKARFLAPPKTQKVVNTEVVNTEVVNTVVMAGEGCCRYLADLEDEATKLEACSLGDQRL</sequence>
<name>A0A5E4CUQ6_MARMO</name>
<comment type="caution">
    <text evidence="1">The sequence shown here is derived from an EMBL/GenBank/DDBJ whole genome shotgun (WGS) entry which is preliminary data.</text>
</comment>
<proteinExistence type="predicted"/>
<protein>
    <submittedName>
        <fullName evidence="1">Uncharacterized protein</fullName>
    </submittedName>
</protein>
<keyword evidence="2" id="KW-1185">Reference proteome</keyword>
<dbReference type="AlphaFoldDB" id="A0A5E4CUQ6"/>
<reference evidence="1" key="1">
    <citation type="submission" date="2019-04" db="EMBL/GenBank/DDBJ databases">
        <authorList>
            <person name="Alioto T."/>
            <person name="Alioto T."/>
        </authorList>
    </citation>
    <scope>NUCLEOTIDE SEQUENCE [LARGE SCALE GENOMIC DNA]</scope>
</reference>
<organism evidence="1 2">
    <name type="scientific">Marmota monax</name>
    <name type="common">Woodchuck</name>
    <dbReference type="NCBI Taxonomy" id="9995"/>
    <lineage>
        <taxon>Eukaryota</taxon>
        <taxon>Metazoa</taxon>
        <taxon>Chordata</taxon>
        <taxon>Craniata</taxon>
        <taxon>Vertebrata</taxon>
        <taxon>Euteleostomi</taxon>
        <taxon>Mammalia</taxon>
        <taxon>Eutheria</taxon>
        <taxon>Euarchontoglires</taxon>
        <taxon>Glires</taxon>
        <taxon>Rodentia</taxon>
        <taxon>Sciuromorpha</taxon>
        <taxon>Sciuridae</taxon>
        <taxon>Xerinae</taxon>
        <taxon>Marmotini</taxon>
        <taxon>Marmota</taxon>
    </lineage>
</organism>
<dbReference type="EMBL" id="CABDUW010002001">
    <property type="protein sequence ID" value="VTJ85010.1"/>
    <property type="molecule type" value="Genomic_DNA"/>
</dbReference>
<dbReference type="Proteomes" id="UP000335636">
    <property type="component" value="Unassembled WGS sequence"/>
</dbReference>